<dbReference type="InterPro" id="IPR032816">
    <property type="entry name" value="VTT_dom"/>
</dbReference>
<keyword evidence="3" id="KW-1003">Cell membrane</keyword>
<feature type="transmembrane region" description="Helical" evidence="7">
    <location>
        <begin position="93"/>
        <end position="120"/>
    </location>
</feature>
<evidence type="ECO:0000256" key="3">
    <source>
        <dbReference type="ARBA" id="ARBA00022475"/>
    </source>
</evidence>
<evidence type="ECO:0000259" key="8">
    <source>
        <dbReference type="Pfam" id="PF09335"/>
    </source>
</evidence>
<dbReference type="RefSeq" id="WP_163770766.1">
    <property type="nucleotide sequence ID" value="NZ_JAAGXA010000002.1"/>
</dbReference>
<evidence type="ECO:0000313" key="10">
    <source>
        <dbReference type="Proteomes" id="UP000468687"/>
    </source>
</evidence>
<keyword evidence="10" id="KW-1185">Reference proteome</keyword>
<feature type="transmembrane region" description="Helical" evidence="7">
    <location>
        <begin position="65"/>
        <end position="86"/>
    </location>
</feature>
<evidence type="ECO:0000256" key="4">
    <source>
        <dbReference type="ARBA" id="ARBA00022692"/>
    </source>
</evidence>
<dbReference type="Pfam" id="PF09335">
    <property type="entry name" value="VTT_dom"/>
    <property type="match status" value="1"/>
</dbReference>
<evidence type="ECO:0000256" key="6">
    <source>
        <dbReference type="ARBA" id="ARBA00023136"/>
    </source>
</evidence>
<dbReference type="PANTHER" id="PTHR42709:SF6">
    <property type="entry name" value="UNDECAPRENYL PHOSPHATE TRANSPORTER A"/>
    <property type="match status" value="1"/>
</dbReference>
<accession>A0A6P0HFC7</accession>
<comment type="similarity">
    <text evidence="2">Belongs to the DedA family.</text>
</comment>
<reference evidence="9 10" key="1">
    <citation type="journal article" date="2014" name="Int. J. Syst. Evol. Microbiol.">
        <title>Nocardioides zeae sp. nov., isolated from the stem of Zea mays.</title>
        <authorList>
            <person name="Glaeser S.P."/>
            <person name="McInroy J.A."/>
            <person name="Busse H.J."/>
            <person name="Kampfer P."/>
        </authorList>
    </citation>
    <scope>NUCLEOTIDE SEQUENCE [LARGE SCALE GENOMIC DNA]</scope>
    <source>
        <strain evidence="9 10">JCM 30728</strain>
    </source>
</reference>
<feature type="domain" description="VTT" evidence="8">
    <location>
        <begin position="9"/>
        <end position="112"/>
    </location>
</feature>
<evidence type="ECO:0000256" key="7">
    <source>
        <dbReference type="SAM" id="Phobius"/>
    </source>
</evidence>
<proteinExistence type="inferred from homology"/>
<gene>
    <name evidence="9" type="ORF">G3T38_03815</name>
</gene>
<keyword evidence="4 7" id="KW-0812">Transmembrane</keyword>
<dbReference type="EMBL" id="JAAGXA010000002">
    <property type="protein sequence ID" value="NEN77398.1"/>
    <property type="molecule type" value="Genomic_DNA"/>
</dbReference>
<organism evidence="9 10">
    <name type="scientific">Nocardioides zeae</name>
    <dbReference type="NCBI Taxonomy" id="1457234"/>
    <lineage>
        <taxon>Bacteria</taxon>
        <taxon>Bacillati</taxon>
        <taxon>Actinomycetota</taxon>
        <taxon>Actinomycetes</taxon>
        <taxon>Propionibacteriales</taxon>
        <taxon>Nocardioidaceae</taxon>
        <taxon>Nocardioides</taxon>
    </lineage>
</organism>
<evidence type="ECO:0000256" key="2">
    <source>
        <dbReference type="ARBA" id="ARBA00010792"/>
    </source>
</evidence>
<keyword evidence="5 7" id="KW-1133">Transmembrane helix</keyword>
<evidence type="ECO:0000256" key="1">
    <source>
        <dbReference type="ARBA" id="ARBA00004651"/>
    </source>
</evidence>
<name>A0A6P0HFC7_9ACTN</name>
<comment type="caution">
    <text evidence="9">The sequence shown here is derived from an EMBL/GenBank/DDBJ whole genome shotgun (WGS) entry which is preliminary data.</text>
</comment>
<sequence length="148" mass="15566">MFSDQPVAIAFALLWLIATLRGGATYGLGRALRGASGRSDRAARLLARPEVARAEGTVRRFGAPAVTLCFLTVGVQTAVNAAAGLLRMPLRRYVPALLLGAAVWATIYVTVGVAVLTAVWGGHPELLLVALVVVVLAVVVARAVRRRL</sequence>
<dbReference type="AlphaFoldDB" id="A0A6P0HFC7"/>
<evidence type="ECO:0000313" key="9">
    <source>
        <dbReference type="EMBL" id="NEN77398.1"/>
    </source>
</evidence>
<keyword evidence="6 7" id="KW-0472">Membrane</keyword>
<dbReference type="PANTHER" id="PTHR42709">
    <property type="entry name" value="ALKALINE PHOSPHATASE LIKE PROTEIN"/>
    <property type="match status" value="1"/>
</dbReference>
<feature type="transmembrane region" description="Helical" evidence="7">
    <location>
        <begin position="126"/>
        <end position="144"/>
    </location>
</feature>
<comment type="subcellular location">
    <subcellularLocation>
        <location evidence="1">Cell membrane</location>
        <topology evidence="1">Multi-pass membrane protein</topology>
    </subcellularLocation>
</comment>
<dbReference type="InterPro" id="IPR051311">
    <property type="entry name" value="DedA_domain"/>
</dbReference>
<evidence type="ECO:0000256" key="5">
    <source>
        <dbReference type="ARBA" id="ARBA00022989"/>
    </source>
</evidence>
<dbReference type="GO" id="GO:0005886">
    <property type="term" value="C:plasma membrane"/>
    <property type="evidence" value="ECO:0007669"/>
    <property type="project" value="UniProtKB-SubCell"/>
</dbReference>
<dbReference type="Proteomes" id="UP000468687">
    <property type="component" value="Unassembled WGS sequence"/>
</dbReference>
<protein>
    <recommendedName>
        <fullName evidence="8">VTT domain-containing protein</fullName>
    </recommendedName>
</protein>